<keyword evidence="3" id="KW-0121">Carboxypeptidase</keyword>
<dbReference type="Proteomes" id="UP000732298">
    <property type="component" value="Unassembled WGS sequence"/>
</dbReference>
<evidence type="ECO:0000313" key="4">
    <source>
        <dbReference type="Proteomes" id="UP000732298"/>
    </source>
</evidence>
<gene>
    <name evidence="3" type="ORF">HY544_02535</name>
</gene>
<name>A0A8T3YNE4_9ARCH</name>
<keyword evidence="2" id="KW-0812">Transmembrane</keyword>
<organism evidence="3 4">
    <name type="scientific">Candidatus Iainarchaeum sp</name>
    <dbReference type="NCBI Taxonomy" id="3101447"/>
    <lineage>
        <taxon>Archaea</taxon>
        <taxon>Candidatus Iainarchaeota</taxon>
        <taxon>Candidatus Iainarchaeia</taxon>
        <taxon>Candidatus Iainarchaeales</taxon>
        <taxon>Candidatus Iainarchaeaceae</taxon>
        <taxon>Candidatus Iainarchaeum</taxon>
    </lineage>
</organism>
<dbReference type="AlphaFoldDB" id="A0A8T3YNE4"/>
<reference evidence="3" key="1">
    <citation type="submission" date="2020-07" db="EMBL/GenBank/DDBJ databases">
        <title>Huge and variable diversity of episymbiotic CPR bacteria and DPANN archaea in groundwater ecosystems.</title>
        <authorList>
            <person name="He C.Y."/>
            <person name="Keren R."/>
            <person name="Whittaker M."/>
            <person name="Farag I.F."/>
            <person name="Doudna J."/>
            <person name="Cate J.H.D."/>
            <person name="Banfield J.F."/>
        </authorList>
    </citation>
    <scope>NUCLEOTIDE SEQUENCE</scope>
    <source>
        <strain evidence="3">NC_groundwater_1296_Ag_S-0.2um_52_80</strain>
    </source>
</reference>
<dbReference type="GO" id="GO:0004180">
    <property type="term" value="F:carboxypeptidase activity"/>
    <property type="evidence" value="ECO:0007669"/>
    <property type="project" value="UniProtKB-KW"/>
</dbReference>
<keyword evidence="2" id="KW-0472">Membrane</keyword>
<proteinExistence type="predicted"/>
<keyword evidence="3" id="KW-0645">Protease</keyword>
<accession>A0A8T3YNE4</accession>
<feature type="region of interest" description="Disordered" evidence="1">
    <location>
        <begin position="1"/>
        <end position="25"/>
    </location>
</feature>
<evidence type="ECO:0000313" key="3">
    <source>
        <dbReference type="EMBL" id="MBI4210361.1"/>
    </source>
</evidence>
<evidence type="ECO:0000256" key="2">
    <source>
        <dbReference type="SAM" id="Phobius"/>
    </source>
</evidence>
<dbReference type="Gene3D" id="2.60.40.1120">
    <property type="entry name" value="Carboxypeptidase-like, regulatory domain"/>
    <property type="match status" value="1"/>
</dbReference>
<evidence type="ECO:0000256" key="1">
    <source>
        <dbReference type="SAM" id="MobiDB-lite"/>
    </source>
</evidence>
<feature type="transmembrane region" description="Helical" evidence="2">
    <location>
        <begin position="45"/>
        <end position="64"/>
    </location>
</feature>
<comment type="caution">
    <text evidence="3">The sequence shown here is derived from an EMBL/GenBank/DDBJ whole genome shotgun (WGS) entry which is preliminary data.</text>
</comment>
<dbReference type="EMBL" id="JACQPB010000033">
    <property type="protein sequence ID" value="MBI4210361.1"/>
    <property type="molecule type" value="Genomic_DNA"/>
</dbReference>
<keyword evidence="3" id="KW-0378">Hydrolase</keyword>
<protein>
    <submittedName>
        <fullName evidence="3">Carboxypeptidase regulatory-like domain-containing protein</fullName>
    </submittedName>
</protein>
<feature type="compositionally biased region" description="Basic and acidic residues" evidence="1">
    <location>
        <begin position="1"/>
        <end position="10"/>
    </location>
</feature>
<keyword evidence="2" id="KW-1133">Transmembrane helix</keyword>
<sequence length="503" mass="54286">MYDRYDSPHPEEEDDSGAYEESAMDRASEIGSSATDFLKENWKKLLALLILAGAAYAAYDYFVGSVKAVSFEVMDTEGGAISGTVRISAPSGQEINTVNSGEELKLKAGEYDIDVQAKGYKTVTGKSIKVADDGSVSITLEADKDLEIGGEFPQSFATGEEKAMQIIVTNKGRATEAELLLEGDAKESLELGYPKPLDLAPGENMVQATLKAKDSPPEKSIGKDRTGTIRIAGLGGSRAKITGKFTLVKFDRKKISVTFNGSESRAEMNTIKAGASPDDNRKTIRVRNDNEIEVNDIQASINITSTEFSRKEDVVKWFEFVPSNIFNAQARSEASITVLPHIPAGIAFPAGKETETIAGIVEVKSALFSRTFQLSMELAKLKSGIEVSGLADTLTAAKDKDAYRVQTGILQIRNRGEVLLTQVTPRAACDSKGTVWLKLVDTGYGTDGFTMEKNSDAQQIPYTISVPPETPAQTITHCSLGVLYKANGIQQAPYTKTITIITS</sequence>